<dbReference type="EMBL" id="BARS01044945">
    <property type="protein sequence ID" value="GAG41014.1"/>
    <property type="molecule type" value="Genomic_DNA"/>
</dbReference>
<dbReference type="PANTHER" id="PTHR42679:SF2">
    <property type="entry name" value="S-METHYL-5'-THIOADENOSINE PHOSPHORYLASE"/>
    <property type="match status" value="1"/>
</dbReference>
<accession>X0XCW7</accession>
<protein>
    <recommendedName>
        <fullName evidence="3">Nucleoside phosphorylase domain-containing protein</fullName>
    </recommendedName>
</protein>
<dbReference type="Gene3D" id="3.40.50.1580">
    <property type="entry name" value="Nucleoside phosphorylase domain"/>
    <property type="match status" value="1"/>
</dbReference>
<dbReference type="AlphaFoldDB" id="X0XCW7"/>
<name>X0XCW7_9ZZZZ</name>
<organism evidence="4">
    <name type="scientific">marine sediment metagenome</name>
    <dbReference type="NCBI Taxonomy" id="412755"/>
    <lineage>
        <taxon>unclassified sequences</taxon>
        <taxon>metagenomes</taxon>
        <taxon>ecological metagenomes</taxon>
    </lineage>
</organism>
<dbReference type="InterPro" id="IPR010044">
    <property type="entry name" value="MTAP"/>
</dbReference>
<evidence type="ECO:0000256" key="2">
    <source>
        <dbReference type="ARBA" id="ARBA00022679"/>
    </source>
</evidence>
<evidence type="ECO:0000313" key="4">
    <source>
        <dbReference type="EMBL" id="GAG41014.1"/>
    </source>
</evidence>
<dbReference type="GO" id="GO:0009116">
    <property type="term" value="P:nucleoside metabolic process"/>
    <property type="evidence" value="ECO:0007669"/>
    <property type="project" value="InterPro"/>
</dbReference>
<dbReference type="GO" id="GO:0019509">
    <property type="term" value="P:L-methionine salvage from methylthioadenosine"/>
    <property type="evidence" value="ECO:0007669"/>
    <property type="project" value="TreeGrafter"/>
</dbReference>
<dbReference type="GO" id="GO:0005829">
    <property type="term" value="C:cytosol"/>
    <property type="evidence" value="ECO:0007669"/>
    <property type="project" value="TreeGrafter"/>
</dbReference>
<dbReference type="PANTHER" id="PTHR42679">
    <property type="entry name" value="S-METHYL-5'-THIOADENOSINE PHOSPHORYLASE"/>
    <property type="match status" value="1"/>
</dbReference>
<comment type="caution">
    <text evidence="4">The sequence shown here is derived from an EMBL/GenBank/DDBJ whole genome shotgun (WGS) entry which is preliminary data.</text>
</comment>
<evidence type="ECO:0000256" key="1">
    <source>
        <dbReference type="ARBA" id="ARBA00022676"/>
    </source>
</evidence>
<dbReference type="GO" id="GO:0017061">
    <property type="term" value="F:S-methyl-5-thioadenosine phosphorylase activity"/>
    <property type="evidence" value="ECO:0007669"/>
    <property type="project" value="InterPro"/>
</dbReference>
<keyword evidence="2" id="KW-0808">Transferase</keyword>
<gene>
    <name evidence="4" type="ORF">S01H1_67831</name>
</gene>
<feature type="domain" description="Nucleoside phosphorylase" evidence="3">
    <location>
        <begin position="2"/>
        <end position="83"/>
    </location>
</feature>
<dbReference type="InterPro" id="IPR000845">
    <property type="entry name" value="Nucleoside_phosphorylase_d"/>
</dbReference>
<reference evidence="4" key="1">
    <citation type="journal article" date="2014" name="Front. Microbiol.">
        <title>High frequency of phylogenetically diverse reductive dehalogenase-homologous genes in deep subseafloor sedimentary metagenomes.</title>
        <authorList>
            <person name="Kawai M."/>
            <person name="Futagami T."/>
            <person name="Toyoda A."/>
            <person name="Takaki Y."/>
            <person name="Nishi S."/>
            <person name="Hori S."/>
            <person name="Arai W."/>
            <person name="Tsubouchi T."/>
            <person name="Morono Y."/>
            <person name="Uchiyama I."/>
            <person name="Ito T."/>
            <person name="Fujiyama A."/>
            <person name="Inagaki F."/>
            <person name="Takami H."/>
        </authorList>
    </citation>
    <scope>NUCLEOTIDE SEQUENCE</scope>
    <source>
        <strain evidence="4">Expedition CK06-06</strain>
    </source>
</reference>
<proteinExistence type="predicted"/>
<feature type="non-terminal residue" evidence="4">
    <location>
        <position position="1"/>
    </location>
</feature>
<dbReference type="InterPro" id="IPR035994">
    <property type="entry name" value="Nucleoside_phosphorylase_sf"/>
</dbReference>
<keyword evidence="1" id="KW-0328">Glycosyltransferase</keyword>
<dbReference type="Pfam" id="PF01048">
    <property type="entry name" value="PNP_UDP_1"/>
    <property type="match status" value="1"/>
</dbReference>
<dbReference type="SUPFAM" id="SSF53167">
    <property type="entry name" value="Purine and uridine phosphorylases"/>
    <property type="match status" value="1"/>
</dbReference>
<sequence>IEGPRFGTKAESQLFRQWNGDVVNMSTVPECVLAREAGLCYAVVCMSTDYDCWREGEAVDIQMILKTFKKNAEKVKKLLIQTIPKIKHEKCECMESYKTAIIGGE</sequence>
<evidence type="ECO:0000259" key="3">
    <source>
        <dbReference type="Pfam" id="PF01048"/>
    </source>
</evidence>